<evidence type="ECO:0000256" key="8">
    <source>
        <dbReference type="ARBA" id="ARBA00023065"/>
    </source>
</evidence>
<evidence type="ECO:0000313" key="15">
    <source>
        <dbReference type="EMBL" id="GGH63611.1"/>
    </source>
</evidence>
<comment type="subcellular location">
    <subcellularLocation>
        <location evidence="1 13">Cell outer membrane</location>
        <topology evidence="1 13">Multi-pass membrane protein</topology>
    </subcellularLocation>
</comment>
<keyword evidence="9" id="KW-0798">TonB box</keyword>
<dbReference type="NCBIfam" id="TIGR01783">
    <property type="entry name" value="TonB-siderophor"/>
    <property type="match status" value="1"/>
</dbReference>
<keyword evidence="12 13" id="KW-0998">Cell outer membrane</keyword>
<evidence type="ECO:0000256" key="13">
    <source>
        <dbReference type="PROSITE-ProRule" id="PRU01360"/>
    </source>
</evidence>
<keyword evidence="6" id="KW-0732">Signal</keyword>
<evidence type="ECO:0000256" key="12">
    <source>
        <dbReference type="ARBA" id="ARBA00023237"/>
    </source>
</evidence>
<keyword evidence="2 13" id="KW-0813">Transport</keyword>
<reference evidence="15" key="1">
    <citation type="journal article" date="2014" name="Int. J. Syst. Evol. Microbiol.">
        <title>Complete genome sequence of Corynebacterium casei LMG S-19264T (=DSM 44701T), isolated from a smear-ripened cheese.</title>
        <authorList>
            <consortium name="US DOE Joint Genome Institute (JGI-PGF)"/>
            <person name="Walter F."/>
            <person name="Albersmeier A."/>
            <person name="Kalinowski J."/>
            <person name="Ruckert C."/>
        </authorList>
    </citation>
    <scope>NUCLEOTIDE SEQUENCE</scope>
    <source>
        <strain evidence="15">CGMCC 1.15290</strain>
    </source>
</reference>
<organism evidence="15 16">
    <name type="scientific">Filimonas zeae</name>
    <dbReference type="NCBI Taxonomy" id="1737353"/>
    <lineage>
        <taxon>Bacteria</taxon>
        <taxon>Pseudomonadati</taxon>
        <taxon>Bacteroidota</taxon>
        <taxon>Chitinophagia</taxon>
        <taxon>Chitinophagales</taxon>
        <taxon>Chitinophagaceae</taxon>
        <taxon>Filimonas</taxon>
    </lineage>
</organism>
<dbReference type="InterPro" id="IPR039426">
    <property type="entry name" value="TonB-dep_rcpt-like"/>
</dbReference>
<dbReference type="CDD" id="cd01347">
    <property type="entry name" value="ligand_gated_channel"/>
    <property type="match status" value="1"/>
</dbReference>
<keyword evidence="8" id="KW-0406">Ion transport</keyword>
<keyword evidence="10 13" id="KW-0472">Membrane</keyword>
<evidence type="ECO:0000256" key="9">
    <source>
        <dbReference type="ARBA" id="ARBA00023077"/>
    </source>
</evidence>
<name>A0A917MTR9_9BACT</name>
<dbReference type="GO" id="GO:0015891">
    <property type="term" value="P:siderophore transport"/>
    <property type="evidence" value="ECO:0007669"/>
    <property type="project" value="InterPro"/>
</dbReference>
<evidence type="ECO:0000256" key="5">
    <source>
        <dbReference type="ARBA" id="ARBA00022692"/>
    </source>
</evidence>
<protein>
    <submittedName>
        <fullName evidence="15">TonB-dependent receptor</fullName>
    </submittedName>
</protein>
<evidence type="ECO:0000256" key="11">
    <source>
        <dbReference type="ARBA" id="ARBA00023170"/>
    </source>
</evidence>
<dbReference type="InterPro" id="IPR037066">
    <property type="entry name" value="Plug_dom_sf"/>
</dbReference>
<dbReference type="Gene3D" id="2.40.170.20">
    <property type="entry name" value="TonB-dependent receptor, beta-barrel domain"/>
    <property type="match status" value="1"/>
</dbReference>
<evidence type="ECO:0000256" key="1">
    <source>
        <dbReference type="ARBA" id="ARBA00004571"/>
    </source>
</evidence>
<dbReference type="Proteomes" id="UP000627292">
    <property type="component" value="Unassembled WGS sequence"/>
</dbReference>
<dbReference type="EMBL" id="BMIB01000002">
    <property type="protein sequence ID" value="GGH63611.1"/>
    <property type="molecule type" value="Genomic_DNA"/>
</dbReference>
<evidence type="ECO:0000256" key="3">
    <source>
        <dbReference type="ARBA" id="ARBA00022452"/>
    </source>
</evidence>
<keyword evidence="11 15" id="KW-0675">Receptor</keyword>
<dbReference type="PANTHER" id="PTHR32552">
    <property type="entry name" value="FERRICHROME IRON RECEPTOR-RELATED"/>
    <property type="match status" value="1"/>
</dbReference>
<sequence>MLTGVACCTQLKAQQPGLSDTARVAKDTATQVLDNVIITSRYYRNYKLDNASGSLKVSTALLQLPQNIQEVDKSILADQIAISINESITRNVSGAMRNNTADFYSPLMYMRGAGINTLRNGIDISMIYYGPMPEDAALMDRVEYIKGPAGFVNAIGDPAGSFNIVTKQPGSTTTNQVSLTAGSFDLYRLTGDFNGSFDKKKRWQYRLNLAGQKAQSFQKYAFNDKAIVNPVLKYNINSHSSVTAEYIYQHQRYKQYLMTVFSPYGFGSLPVDFSITDPNKAPVKANEHNAFLTYQNSFNSKWQLTVKGAFARDQLDGNYFFISRYDATKPEEILRRVTYERFNTGVYALQAFVNGQVNSGSIVHKLLGGIDVNYKNMLAYSGQSDPTANQTVYALNVKNPVYGLPFCDNVKTGKLEDIANNKQAIRYYAAYAQDELNLLNNRLRVTVAARLTTSRSSVDKPVASASAVSDVVVTPRLGISYSVCNTLSVYVLRDQTFTPQSGISATGDVFKPLKGKNLEAGVKKDWANGRWNTSVSAYTITRDNITVTDPQTNLQSQIGQTRSKGVEFDMKGEVVKGLNVVVNYAYTDSYISKDANKANIGLPSPYRVKHIQNSWLNYRLPLRKIKGFSVSGGYQWQGGRAGRYSADGDLHLANIFRVDGGLGWAGKHFAVNAIVNNIFNRYNYGSAWTRPAGIYAYVPLAPREVRATLSYTF</sequence>
<dbReference type="PROSITE" id="PS52016">
    <property type="entry name" value="TONB_DEPENDENT_REC_3"/>
    <property type="match status" value="1"/>
</dbReference>
<evidence type="ECO:0000259" key="14">
    <source>
        <dbReference type="Pfam" id="PF07715"/>
    </source>
</evidence>
<keyword evidence="5 13" id="KW-0812">Transmembrane</keyword>
<dbReference type="InterPro" id="IPR010105">
    <property type="entry name" value="TonB_sidphr_rcpt"/>
</dbReference>
<feature type="domain" description="TonB-dependent receptor plug" evidence="14">
    <location>
        <begin position="62"/>
        <end position="160"/>
    </location>
</feature>
<keyword evidence="4" id="KW-0410">Iron transport</keyword>
<dbReference type="PANTHER" id="PTHR32552:SF68">
    <property type="entry name" value="FERRICHROME OUTER MEMBRANE TRANSPORTER_PHAGE RECEPTOR"/>
    <property type="match status" value="1"/>
</dbReference>
<gene>
    <name evidence="15" type="ORF">GCM10011379_14720</name>
</gene>
<dbReference type="RefSeq" id="WP_188951384.1">
    <property type="nucleotide sequence ID" value="NZ_BMIB01000002.1"/>
</dbReference>
<comment type="caution">
    <text evidence="15">The sequence shown here is derived from an EMBL/GenBank/DDBJ whole genome shotgun (WGS) entry which is preliminary data.</text>
</comment>
<dbReference type="GO" id="GO:0009279">
    <property type="term" value="C:cell outer membrane"/>
    <property type="evidence" value="ECO:0007669"/>
    <property type="project" value="UniProtKB-SubCell"/>
</dbReference>
<proteinExistence type="inferred from homology"/>
<dbReference type="GO" id="GO:0015344">
    <property type="term" value="F:siderophore uptake transmembrane transporter activity"/>
    <property type="evidence" value="ECO:0007669"/>
    <property type="project" value="TreeGrafter"/>
</dbReference>
<dbReference type="GO" id="GO:0038023">
    <property type="term" value="F:signaling receptor activity"/>
    <property type="evidence" value="ECO:0007669"/>
    <property type="project" value="InterPro"/>
</dbReference>
<comment type="similarity">
    <text evidence="13">Belongs to the TonB-dependent receptor family.</text>
</comment>
<reference evidence="15" key="2">
    <citation type="submission" date="2020-09" db="EMBL/GenBank/DDBJ databases">
        <authorList>
            <person name="Sun Q."/>
            <person name="Zhou Y."/>
        </authorList>
    </citation>
    <scope>NUCLEOTIDE SEQUENCE</scope>
    <source>
        <strain evidence="15">CGMCC 1.15290</strain>
    </source>
</reference>
<evidence type="ECO:0000256" key="10">
    <source>
        <dbReference type="ARBA" id="ARBA00023136"/>
    </source>
</evidence>
<evidence type="ECO:0000256" key="6">
    <source>
        <dbReference type="ARBA" id="ARBA00022729"/>
    </source>
</evidence>
<evidence type="ECO:0000256" key="7">
    <source>
        <dbReference type="ARBA" id="ARBA00023004"/>
    </source>
</evidence>
<keyword evidence="16" id="KW-1185">Reference proteome</keyword>
<dbReference type="InterPro" id="IPR012910">
    <property type="entry name" value="Plug_dom"/>
</dbReference>
<dbReference type="SUPFAM" id="SSF56935">
    <property type="entry name" value="Porins"/>
    <property type="match status" value="1"/>
</dbReference>
<keyword evidence="7" id="KW-0408">Iron</keyword>
<dbReference type="Pfam" id="PF07715">
    <property type="entry name" value="Plug"/>
    <property type="match status" value="1"/>
</dbReference>
<evidence type="ECO:0000256" key="2">
    <source>
        <dbReference type="ARBA" id="ARBA00022448"/>
    </source>
</evidence>
<dbReference type="InterPro" id="IPR036942">
    <property type="entry name" value="Beta-barrel_TonB_sf"/>
</dbReference>
<accession>A0A917MTR9</accession>
<keyword evidence="3 13" id="KW-1134">Transmembrane beta strand</keyword>
<dbReference type="Gene3D" id="2.170.130.10">
    <property type="entry name" value="TonB-dependent receptor, plug domain"/>
    <property type="match status" value="1"/>
</dbReference>
<evidence type="ECO:0000313" key="16">
    <source>
        <dbReference type="Proteomes" id="UP000627292"/>
    </source>
</evidence>
<dbReference type="AlphaFoldDB" id="A0A917MTR9"/>
<evidence type="ECO:0000256" key="4">
    <source>
        <dbReference type="ARBA" id="ARBA00022496"/>
    </source>
</evidence>